<feature type="transmembrane region" description="Helical" evidence="1">
    <location>
        <begin position="248"/>
        <end position="268"/>
    </location>
</feature>
<feature type="transmembrane region" description="Helical" evidence="1">
    <location>
        <begin position="136"/>
        <end position="157"/>
    </location>
</feature>
<name>A0A2H3EHQ6_ARMGA</name>
<keyword evidence="3" id="KW-1185">Reference proteome</keyword>
<evidence type="ECO:0000256" key="1">
    <source>
        <dbReference type="SAM" id="Phobius"/>
    </source>
</evidence>
<feature type="transmembrane region" description="Helical" evidence="1">
    <location>
        <begin position="177"/>
        <end position="201"/>
    </location>
</feature>
<dbReference type="OMA" id="EYYFRIN"/>
<feature type="transmembrane region" description="Helical" evidence="1">
    <location>
        <begin position="30"/>
        <end position="52"/>
    </location>
</feature>
<evidence type="ECO:0008006" key="4">
    <source>
        <dbReference type="Google" id="ProtNLM"/>
    </source>
</evidence>
<evidence type="ECO:0000313" key="2">
    <source>
        <dbReference type="EMBL" id="PBK98826.1"/>
    </source>
</evidence>
<proteinExistence type="predicted"/>
<sequence>MATQTDIPSVLTNDEKAFTYQVLDAVLNSIILYALLYGIYTGILAVSLWNIFINKCWPIRQAVVVVIILLYTLIAVNFAVNWSYMCFAFVEDGQNFWAVSSDLDSTTQTIYWETGISASVSTSLADLYMIWCCWMIWGQCWLVVLLPIFSLVCAFVLKTMEVYYGYVNGQASLDIFLILYIVFNLVTTLYCTLLIIYRIVAVTGVRHGAVGRLRVYRHFIEVLVESSALYSLSVILDLAFSIHDDAGLYYLNTIAGIAKGVAPTLLVGRAAAGHTHPREDSDGSTVSSLHFQTPSELEESSIQSAVTMDIEAQAEQQVISIEQDTMMSMTSQASIVE</sequence>
<keyword evidence="1" id="KW-0812">Transmembrane</keyword>
<accession>A0A2H3EHQ6</accession>
<keyword evidence="1" id="KW-0472">Membrane</keyword>
<protein>
    <recommendedName>
        <fullName evidence="4">Transmembrane protein</fullName>
    </recommendedName>
</protein>
<gene>
    <name evidence="2" type="ORF">ARMGADRAFT_1162086</name>
</gene>
<keyword evidence="1" id="KW-1133">Transmembrane helix</keyword>
<dbReference type="OrthoDB" id="3004371at2759"/>
<dbReference type="InParanoid" id="A0A2H3EHQ6"/>
<evidence type="ECO:0000313" key="3">
    <source>
        <dbReference type="Proteomes" id="UP000217790"/>
    </source>
</evidence>
<dbReference type="Proteomes" id="UP000217790">
    <property type="component" value="Unassembled WGS sequence"/>
</dbReference>
<organism evidence="2 3">
    <name type="scientific">Armillaria gallica</name>
    <name type="common">Bulbous honey fungus</name>
    <name type="synonym">Armillaria bulbosa</name>
    <dbReference type="NCBI Taxonomy" id="47427"/>
    <lineage>
        <taxon>Eukaryota</taxon>
        <taxon>Fungi</taxon>
        <taxon>Dikarya</taxon>
        <taxon>Basidiomycota</taxon>
        <taxon>Agaricomycotina</taxon>
        <taxon>Agaricomycetes</taxon>
        <taxon>Agaricomycetidae</taxon>
        <taxon>Agaricales</taxon>
        <taxon>Marasmiineae</taxon>
        <taxon>Physalacriaceae</taxon>
        <taxon>Armillaria</taxon>
    </lineage>
</organism>
<feature type="transmembrane region" description="Helical" evidence="1">
    <location>
        <begin position="64"/>
        <end position="90"/>
    </location>
</feature>
<dbReference type="AlphaFoldDB" id="A0A2H3EHQ6"/>
<reference evidence="3" key="1">
    <citation type="journal article" date="2017" name="Nat. Ecol. Evol.">
        <title>Genome expansion and lineage-specific genetic innovations in the forest pathogenic fungi Armillaria.</title>
        <authorList>
            <person name="Sipos G."/>
            <person name="Prasanna A.N."/>
            <person name="Walter M.C."/>
            <person name="O'Connor E."/>
            <person name="Balint B."/>
            <person name="Krizsan K."/>
            <person name="Kiss B."/>
            <person name="Hess J."/>
            <person name="Varga T."/>
            <person name="Slot J."/>
            <person name="Riley R."/>
            <person name="Boka B."/>
            <person name="Rigling D."/>
            <person name="Barry K."/>
            <person name="Lee J."/>
            <person name="Mihaltcheva S."/>
            <person name="LaButti K."/>
            <person name="Lipzen A."/>
            <person name="Waldron R."/>
            <person name="Moloney N.M."/>
            <person name="Sperisen C."/>
            <person name="Kredics L."/>
            <person name="Vagvoelgyi C."/>
            <person name="Patrignani A."/>
            <person name="Fitzpatrick D."/>
            <person name="Nagy I."/>
            <person name="Doyle S."/>
            <person name="Anderson J.B."/>
            <person name="Grigoriev I.V."/>
            <person name="Gueldener U."/>
            <person name="Muensterkoetter M."/>
            <person name="Nagy L.G."/>
        </authorList>
    </citation>
    <scope>NUCLEOTIDE SEQUENCE [LARGE SCALE GENOMIC DNA]</scope>
    <source>
        <strain evidence="3">Ar21-2</strain>
    </source>
</reference>
<dbReference type="EMBL" id="KZ293648">
    <property type="protein sequence ID" value="PBK98826.1"/>
    <property type="molecule type" value="Genomic_DNA"/>
</dbReference>